<sequence length="120" mass="13832">MVREMLLVGRATQPRASLAFSFPHTKQKTEKRDNMADANNSQDTNNELARLDKFVAAAPQNGYNLDQYKQQVCRQLPGNQEECLKLNLEYAQMFSEMQKLGFFCALPMDPTKTHMECRRV</sequence>
<dbReference type="OrthoDB" id="5277092at2759"/>
<gene>
    <name evidence="2" type="ORF">BCR43DRAFT_494703</name>
</gene>
<evidence type="ECO:0000313" key="2">
    <source>
        <dbReference type="EMBL" id="ORY94853.1"/>
    </source>
</evidence>
<dbReference type="AlphaFoldDB" id="A0A1X2H8H0"/>
<protein>
    <submittedName>
        <fullName evidence="2">Uncharacterized protein</fullName>
    </submittedName>
</protein>
<dbReference type="InParanoid" id="A0A1X2H8H0"/>
<evidence type="ECO:0000256" key="1">
    <source>
        <dbReference type="SAM" id="MobiDB-lite"/>
    </source>
</evidence>
<dbReference type="EMBL" id="MCGN01000007">
    <property type="protein sequence ID" value="ORY94853.1"/>
    <property type="molecule type" value="Genomic_DNA"/>
</dbReference>
<name>A0A1X2H8H0_SYNRA</name>
<proteinExistence type="predicted"/>
<keyword evidence="3" id="KW-1185">Reference proteome</keyword>
<accession>A0A1X2H8H0</accession>
<dbReference type="Proteomes" id="UP000242180">
    <property type="component" value="Unassembled WGS sequence"/>
</dbReference>
<reference evidence="2 3" key="1">
    <citation type="submission" date="2016-07" db="EMBL/GenBank/DDBJ databases">
        <title>Pervasive Adenine N6-methylation of Active Genes in Fungi.</title>
        <authorList>
            <consortium name="DOE Joint Genome Institute"/>
            <person name="Mondo S.J."/>
            <person name="Dannebaum R.O."/>
            <person name="Kuo R.C."/>
            <person name="Labutti K."/>
            <person name="Haridas S."/>
            <person name="Kuo A."/>
            <person name="Salamov A."/>
            <person name="Ahrendt S.R."/>
            <person name="Lipzen A."/>
            <person name="Sullivan W."/>
            <person name="Andreopoulos W.B."/>
            <person name="Clum A."/>
            <person name="Lindquist E."/>
            <person name="Daum C."/>
            <person name="Ramamoorthy G.K."/>
            <person name="Gryganskyi A."/>
            <person name="Culley D."/>
            <person name="Magnuson J.K."/>
            <person name="James T.Y."/>
            <person name="O'Malley M.A."/>
            <person name="Stajich J.E."/>
            <person name="Spatafora J.W."/>
            <person name="Visel A."/>
            <person name="Grigoriev I.V."/>
        </authorList>
    </citation>
    <scope>NUCLEOTIDE SEQUENCE [LARGE SCALE GENOMIC DNA]</scope>
    <source>
        <strain evidence="2 3">NRRL 2496</strain>
    </source>
</reference>
<organism evidence="2 3">
    <name type="scientific">Syncephalastrum racemosum</name>
    <name type="common">Filamentous fungus</name>
    <dbReference type="NCBI Taxonomy" id="13706"/>
    <lineage>
        <taxon>Eukaryota</taxon>
        <taxon>Fungi</taxon>
        <taxon>Fungi incertae sedis</taxon>
        <taxon>Mucoromycota</taxon>
        <taxon>Mucoromycotina</taxon>
        <taxon>Mucoromycetes</taxon>
        <taxon>Mucorales</taxon>
        <taxon>Syncephalastraceae</taxon>
        <taxon>Syncephalastrum</taxon>
    </lineage>
</organism>
<feature type="compositionally biased region" description="Polar residues" evidence="1">
    <location>
        <begin position="37"/>
        <end position="46"/>
    </location>
</feature>
<dbReference type="OMA" id="NIGLECN"/>
<evidence type="ECO:0000313" key="3">
    <source>
        <dbReference type="Proteomes" id="UP000242180"/>
    </source>
</evidence>
<comment type="caution">
    <text evidence="2">The sequence shown here is derived from an EMBL/GenBank/DDBJ whole genome shotgun (WGS) entry which is preliminary data.</text>
</comment>
<feature type="region of interest" description="Disordered" evidence="1">
    <location>
        <begin position="18"/>
        <end position="46"/>
    </location>
</feature>